<keyword evidence="3" id="KW-1185">Reference proteome</keyword>
<evidence type="ECO:0000313" key="2">
    <source>
        <dbReference type="EMBL" id="ABK99999.1"/>
    </source>
</evidence>
<evidence type="ECO:0000256" key="1">
    <source>
        <dbReference type="SAM" id="Coils"/>
    </source>
</evidence>
<dbReference type="HOGENOM" id="CLU_876766_0_0_7"/>
<gene>
    <name evidence="2" type="ordered locus">Ppro_2393</name>
</gene>
<proteinExistence type="predicted"/>
<sequence length="317" mass="35820">MQETLNAMERITQKRQLVARIAAIETRLSDHQLSNLTTLSRGIADAKNHLDSLVTEKSGAQRDVAQVRYDELVKQMRDGQQERDNLLKERDQRQQELERFDHSITLAEIKEQTAKLLAAEGTVSSLDSTIEYQRSFIMAADNVSGPTDLLRQKEDLLADAATGKNVAKRLETIEAKIKEYEQSCSELTNQARNAEQAIAGLERRRAEAEKVVRAERTDLDEMLIFRFKSELQTAYSDFITAGKLLAERFRRVAALDTLVAETSHGREKSILNATANAYRILDITKNADGFIFDARDENPTQWAALERERQTVAGVPL</sequence>
<evidence type="ECO:0000313" key="3">
    <source>
        <dbReference type="Proteomes" id="UP000006732"/>
    </source>
</evidence>
<dbReference type="KEGG" id="ppd:Ppro_2393"/>
<dbReference type="AlphaFoldDB" id="A1ARM9"/>
<organism evidence="2 3">
    <name type="scientific">Pelobacter propionicus (strain DSM 2379 / NBRC 103807 / OttBd1)</name>
    <dbReference type="NCBI Taxonomy" id="338966"/>
    <lineage>
        <taxon>Bacteria</taxon>
        <taxon>Pseudomonadati</taxon>
        <taxon>Thermodesulfobacteriota</taxon>
        <taxon>Desulfuromonadia</taxon>
        <taxon>Desulfuromonadales</taxon>
        <taxon>Desulfuromonadaceae</taxon>
        <taxon>Pelobacter</taxon>
    </lineage>
</organism>
<reference evidence="2 3" key="1">
    <citation type="submission" date="2006-10" db="EMBL/GenBank/DDBJ databases">
        <title>Complete sequence of chromosome of Pelobacter propionicus DSM 2379.</title>
        <authorList>
            <consortium name="US DOE Joint Genome Institute"/>
            <person name="Copeland A."/>
            <person name="Lucas S."/>
            <person name="Lapidus A."/>
            <person name="Barry K."/>
            <person name="Detter J.C."/>
            <person name="Glavina del Rio T."/>
            <person name="Hammon N."/>
            <person name="Israni S."/>
            <person name="Dalin E."/>
            <person name="Tice H."/>
            <person name="Pitluck S."/>
            <person name="Saunders E."/>
            <person name="Brettin T."/>
            <person name="Bruce D."/>
            <person name="Han C."/>
            <person name="Tapia R."/>
            <person name="Schmutz J."/>
            <person name="Larimer F."/>
            <person name="Land M."/>
            <person name="Hauser L."/>
            <person name="Kyrpides N."/>
            <person name="Kim E."/>
            <person name="Lovley D."/>
            <person name="Richardson P."/>
        </authorList>
    </citation>
    <scope>NUCLEOTIDE SEQUENCE [LARGE SCALE GENOMIC DNA]</scope>
    <source>
        <strain evidence="3">DSM 2379 / NBRC 103807 / OttBd1</strain>
    </source>
</reference>
<feature type="coiled-coil region" evidence="1">
    <location>
        <begin position="163"/>
        <end position="218"/>
    </location>
</feature>
<dbReference type="Proteomes" id="UP000006732">
    <property type="component" value="Chromosome"/>
</dbReference>
<dbReference type="RefSeq" id="WP_011736255.1">
    <property type="nucleotide sequence ID" value="NC_008609.1"/>
</dbReference>
<accession>A1ARM9</accession>
<keyword evidence="1" id="KW-0175">Coiled coil</keyword>
<feature type="coiled-coil region" evidence="1">
    <location>
        <begin position="69"/>
        <end position="96"/>
    </location>
</feature>
<protein>
    <submittedName>
        <fullName evidence="2">Uncharacterized protein</fullName>
    </submittedName>
</protein>
<name>A1ARM9_PELPD</name>
<dbReference type="STRING" id="338966.Ppro_2393"/>
<dbReference type="EMBL" id="CP000482">
    <property type="protein sequence ID" value="ABK99999.1"/>
    <property type="molecule type" value="Genomic_DNA"/>
</dbReference>